<dbReference type="EMBL" id="FXAU01000001">
    <property type="protein sequence ID" value="SMG08164.1"/>
    <property type="molecule type" value="Genomic_DNA"/>
</dbReference>
<evidence type="ECO:0000259" key="2">
    <source>
        <dbReference type="PROSITE" id="PS50853"/>
    </source>
</evidence>
<dbReference type="InterPro" id="IPR013783">
    <property type="entry name" value="Ig-like_fold"/>
</dbReference>
<dbReference type="PANTHER" id="PTHR34677:SF3">
    <property type="entry name" value="BACTERIAL IG-LIKE DOMAIN-CONTAINING PROTEIN"/>
    <property type="match status" value="1"/>
</dbReference>
<feature type="signal peptide" evidence="1">
    <location>
        <begin position="1"/>
        <end position="29"/>
    </location>
</feature>
<dbReference type="Pfam" id="PF17963">
    <property type="entry name" value="Big_9"/>
    <property type="match status" value="1"/>
</dbReference>
<dbReference type="InterPro" id="IPR041286">
    <property type="entry name" value="MBG_2"/>
</dbReference>
<dbReference type="NCBIfam" id="TIGR01965">
    <property type="entry name" value="VCBS_repeat"/>
    <property type="match status" value="1"/>
</dbReference>
<proteinExistence type="predicted"/>
<dbReference type="Gene3D" id="3.30.160.710">
    <property type="match status" value="2"/>
</dbReference>
<evidence type="ECO:0000313" key="4">
    <source>
        <dbReference type="Proteomes" id="UP000192980"/>
    </source>
</evidence>
<evidence type="ECO:0000313" key="3">
    <source>
        <dbReference type="EMBL" id="SMG08164.1"/>
    </source>
</evidence>
<gene>
    <name evidence="3" type="ORF">SAMN05660862_0354</name>
</gene>
<reference evidence="3 4" key="1">
    <citation type="submission" date="2017-04" db="EMBL/GenBank/DDBJ databases">
        <authorList>
            <person name="Afonso C.L."/>
            <person name="Miller P.J."/>
            <person name="Scott M.A."/>
            <person name="Spackman E."/>
            <person name="Goraichik I."/>
            <person name="Dimitrov K.M."/>
            <person name="Suarez D.L."/>
            <person name="Swayne D.E."/>
        </authorList>
    </citation>
    <scope>NUCLEOTIDE SEQUENCE [LARGE SCALE GENOMIC DNA]</scope>
    <source>
        <strain evidence="3 4">DSM 22418</strain>
    </source>
</reference>
<dbReference type="InterPro" id="IPR003961">
    <property type="entry name" value="FN3_dom"/>
</dbReference>
<organism evidence="3 4">
    <name type="scientific">Sphingobacterium psychroaquaticum</name>
    <dbReference type="NCBI Taxonomy" id="561061"/>
    <lineage>
        <taxon>Bacteria</taxon>
        <taxon>Pseudomonadati</taxon>
        <taxon>Bacteroidota</taxon>
        <taxon>Sphingobacteriia</taxon>
        <taxon>Sphingobacteriales</taxon>
        <taxon>Sphingobacteriaceae</taxon>
        <taxon>Sphingobacterium</taxon>
    </lineage>
</organism>
<name>A0A1X7I203_9SPHI</name>
<dbReference type="PANTHER" id="PTHR34677">
    <property type="match status" value="1"/>
</dbReference>
<dbReference type="Pfam" id="PF13585">
    <property type="entry name" value="CHU_C"/>
    <property type="match status" value="1"/>
</dbReference>
<dbReference type="RefSeq" id="WP_085471244.1">
    <property type="nucleotide sequence ID" value="NZ_FXAU01000001.1"/>
</dbReference>
<dbReference type="PROSITE" id="PS50853">
    <property type="entry name" value="FN3"/>
    <property type="match status" value="1"/>
</dbReference>
<protein>
    <submittedName>
        <fullName evidence="3">Gliding motility-associated C-terminal domain-containing protein</fullName>
    </submittedName>
</protein>
<dbReference type="Pfam" id="PF18676">
    <property type="entry name" value="MBG_2"/>
    <property type="match status" value="3"/>
</dbReference>
<keyword evidence="1" id="KW-0732">Signal</keyword>
<dbReference type="InterPro" id="IPR036116">
    <property type="entry name" value="FN3_sf"/>
</dbReference>
<dbReference type="NCBIfam" id="TIGR04131">
    <property type="entry name" value="Bac_Flav_CTERM"/>
    <property type="match status" value="1"/>
</dbReference>
<feature type="domain" description="Fibronectin type-III" evidence="2">
    <location>
        <begin position="1188"/>
        <end position="1280"/>
    </location>
</feature>
<dbReference type="Gene3D" id="2.60.40.2810">
    <property type="match status" value="1"/>
</dbReference>
<dbReference type="InterPro" id="IPR010221">
    <property type="entry name" value="VCBS_dom"/>
</dbReference>
<evidence type="ECO:0000256" key="1">
    <source>
        <dbReference type="SAM" id="SignalP"/>
    </source>
</evidence>
<dbReference type="CDD" id="cd00063">
    <property type="entry name" value="FN3"/>
    <property type="match status" value="1"/>
</dbReference>
<dbReference type="Gene3D" id="2.60.40.10">
    <property type="entry name" value="Immunoglobulins"/>
    <property type="match status" value="1"/>
</dbReference>
<dbReference type="Pfam" id="PF00041">
    <property type="entry name" value="fn3"/>
    <property type="match status" value="1"/>
</dbReference>
<dbReference type="OrthoDB" id="355609at2"/>
<dbReference type="Proteomes" id="UP000192980">
    <property type="component" value="Unassembled WGS sequence"/>
</dbReference>
<accession>A0A1X7I203</accession>
<sequence>MIQSNTIYRLFCSGLLLMLLLVKTGTSYAQCTDDYGVLAFTGYQIADAGNPQGQQDQFSFILLEYLPANTSIFFTDFGLTDVGQTIFQTVAQSPTDGILEWKSTTPLEGGTLVVVKVGDKTATHGAVTETLGSFNFGIGGDQLFAYKMVSGAKKLQAALLLNKDAWNLSMPAVSSSASLNPNLPPGFKQSKMISSPDEDAYQARMNVGLAVMGSRQTLRQQVFNHPLTVFNDIYSNLAQLEQLAVAWNVDAPTKSAIVKNGIILSITSDACYYQWQESANGVDFVDIGQATTSTMVTNASYSSPRWFRVRLSGAKTVYTDAIRLGPQNLTLTASAGTTSYMTNAETPGAAVPIDPALSIVRLEPEGLSSAKVAITGNLQMAQDVLSFTNNPATMGNITASFNASTGEMKLTSNGATAIPEQWQRALQSVTYSNSSSAPTLATRTVSFTLTGEAETSNTVTKQVSVTKINTAPIANSDAYTVNEDSQLTVAAPGILVNDTDADGDALTAVLVVGPSSGTLTLSANGSFTYTPVPNFNGTDSFTYKANDGTSDSNIATVSISVTAVNDAPTVTVPSTITVKQHVATTITGISFADIDAGAAPVTATFSIPSGSLNATTGSGVTVSSQTQTNTITLTGSIVDINTFIAMGRLTLTVTGIVSQQMTVNVNDNGNTGSGGAKNASTSFPIIVTPATNPKVTNVSSPMANVAYGTGSAISIDVTFDQPVTVTTGGGSPTLLLETGVNDQKAVYFSGSGTSTLTFTYVVQAGDVSSDLDYKSTSALELNDSRIKNGLTEDALLTLPTPGASGSLGANKNLVIDGVAPTGTILINNGALYTNHRAVTLSLTSNKSNTQIRFSNDGVSWSGWETFSVSRSWILLEGDGAKTVSAQLRDAVGNVSTTLHDNIVVDTQPPVVLGVTNGELYNTNRTITYDEGNATLNGANFTSGTIVSAEGSYTLVVTDAAGNTTIVSFTIDKTAPVVTAVSVPANGYYKTNDVLTFELTMSEPVHVLGQVDHPHYIPITIGSAMVKATYVRNNNRTLTFQYVVKQGDTDLDGITLGREVVIERGSITDAAGNSMLLTLNNVASTTGVRVSTIPPTVTLTTSIGITNKPFIVTATFSEAVVGLSVGDLSVLNTTVSNLSTTDNITYTFLLSPAREGEFTIYLPAGSVQNIGGNDNVRSNTLRVIYDQTPPAQPTGFQAKGGNGQAVLQWNKNMEVDLKGYRLTAKKAGEPEQLVATLTESETSYTHTGLTNGMTYTYFLRAVDVVDNEGPYASATATTQGEQTITFDPLNTVSYGMADLVLTAVSTSGLPVVYASSNNLIAEPYIDVADGNKWKLKIKGAGNALITARQAGDAAYLAAPDVVRGIDVTKAPLNVIANDITKVYGAMVPVLTARYDGFVNGDAAADLLSTPVLTTVAVAGSSVGTYPILVSGVTSNNYTITHKAGAIVVTPAVLVVDANASNKVYGANDPVFTYTVSGFVNNEDKSVLTGVLGRAAGQEDVGVYAITRNTLNAANYTLDYTGNNLSITPALLTVTAKDETKVFGTMDPAWIYDVDGLQFNDTDHVVSGTLTREPGEEVGSYAILGANLATNANYTLKYMPGVFEITKATLTGLSLNDASFTYDGSAKSLLLQETLPQGTSVSYVGNAKTDAGIYEVTATVDGGVNYIGQTHKATMTVEKATLTGLSLNDASFTYDGSAKSLLLQGTLPQGTSVSYVGNAKTDAGTYEVTATVDGGVNYVGQTLKAKLTITKATLTGLSLKDAGFTYDGSAKSLVLQGTLPQGTSVSYVGNAKTDAGTYEVTATVDGGVNYVGQTLKAKLTITKAKQQITFTAPAVLGRDAGTVPMDVKASSGLPVQLTIDEPMVARINGLNLEVLRLGTVVVTATQSGDANFEAAAPVSVTVRVKNSADAPLPIRVHQAVSPNGDGINEFLMIEGIQDYPENKVTIFDKSGKVLKVIERYDNRENVFTADHVIDGTYYYYLDIKDDNGQWKRDKGYFVVKR</sequence>
<dbReference type="STRING" id="561061.SAMN05660862_0354"/>
<dbReference type="InterPro" id="IPR044048">
    <property type="entry name" value="Big_12"/>
</dbReference>
<dbReference type="InterPro" id="IPR026341">
    <property type="entry name" value="T9SS_type_B"/>
</dbReference>
<dbReference type="Pfam" id="PF19078">
    <property type="entry name" value="Big_12"/>
    <property type="match status" value="1"/>
</dbReference>
<keyword evidence="4" id="KW-1185">Reference proteome</keyword>
<dbReference type="SUPFAM" id="SSF49265">
    <property type="entry name" value="Fibronectin type III"/>
    <property type="match status" value="1"/>
</dbReference>
<feature type="chain" id="PRO_5012055696" evidence="1">
    <location>
        <begin position="30"/>
        <end position="1999"/>
    </location>
</feature>